<evidence type="ECO:0000256" key="6">
    <source>
        <dbReference type="ARBA" id="ARBA00023136"/>
    </source>
</evidence>
<dbReference type="PRINTS" id="PR00171">
    <property type="entry name" value="SUGRTRNSPORT"/>
</dbReference>
<dbReference type="InterPro" id="IPR050814">
    <property type="entry name" value="Myo-inositol_Transporter"/>
</dbReference>
<evidence type="ECO:0000259" key="10">
    <source>
        <dbReference type="PROSITE" id="PS50850"/>
    </source>
</evidence>
<protein>
    <recommendedName>
        <fullName evidence="10">Major facilitator superfamily (MFS) profile domain-containing protein</fullName>
    </recommendedName>
</protein>
<evidence type="ECO:0000256" key="9">
    <source>
        <dbReference type="SAM" id="Phobius"/>
    </source>
</evidence>
<dbReference type="GO" id="GO:0015791">
    <property type="term" value="P:polyol transmembrane transport"/>
    <property type="evidence" value="ECO:0007669"/>
    <property type="project" value="UniProtKB-ARBA"/>
</dbReference>
<keyword evidence="5 9" id="KW-1133">Transmembrane helix</keyword>
<dbReference type="SUPFAM" id="SSF103473">
    <property type="entry name" value="MFS general substrate transporter"/>
    <property type="match status" value="1"/>
</dbReference>
<dbReference type="NCBIfam" id="TIGR00879">
    <property type="entry name" value="SP"/>
    <property type="match status" value="1"/>
</dbReference>
<dbReference type="PANTHER" id="PTHR48020:SF25">
    <property type="entry name" value="SUGAR TRANSPORTER, PUTATIVE (AFU_ORTHOLOGUE AFUA_7G05830)-RELATED"/>
    <property type="match status" value="1"/>
</dbReference>
<dbReference type="FunFam" id="1.20.1250.20:FF:000100">
    <property type="entry name" value="MFS sugar transporter, putative"/>
    <property type="match status" value="1"/>
</dbReference>
<reference evidence="12" key="1">
    <citation type="submission" date="2016-05" db="EMBL/GenBank/DDBJ databases">
        <title>Comparative genomics of biotechnologically important yeasts.</title>
        <authorList>
            <consortium name="DOE Joint Genome Institute"/>
            <person name="Riley R."/>
            <person name="Haridas S."/>
            <person name="Wolfe K.H."/>
            <person name="Lopes M.R."/>
            <person name="Hittinger C.T."/>
            <person name="Goker M."/>
            <person name="Salamov A."/>
            <person name="Wisecaver J."/>
            <person name="Long T.M."/>
            <person name="Aerts A.L."/>
            <person name="Barry K."/>
            <person name="Choi C."/>
            <person name="Clum A."/>
            <person name="Coughlan A.Y."/>
            <person name="Deshpande S."/>
            <person name="Douglass A.P."/>
            <person name="Hanson S.J."/>
            <person name="Klenk H.-P."/>
            <person name="Labutti K."/>
            <person name="Lapidus A."/>
            <person name="Lindquist E."/>
            <person name="Lipzen A."/>
            <person name="Meier-Kolthoff J.P."/>
            <person name="Ohm R.A."/>
            <person name="Otillar R.P."/>
            <person name="Pangilinan J."/>
            <person name="Peng Y."/>
            <person name="Rokas A."/>
            <person name="Rosa C.A."/>
            <person name="Scheuner C."/>
            <person name="Sibirny A.A."/>
            <person name="Slot J.C."/>
            <person name="Stielow J.B."/>
            <person name="Sun H."/>
            <person name="Kurtzman C.P."/>
            <person name="Blackwell M."/>
            <person name="Grigoriev I.V."/>
            <person name="Jeffries T.W."/>
        </authorList>
    </citation>
    <scope>NUCLEOTIDE SEQUENCE [LARGE SCALE GENOMIC DNA]</scope>
    <source>
        <strain evidence="12">NRRL Y-2460</strain>
    </source>
</reference>
<dbReference type="Pfam" id="PF00083">
    <property type="entry name" value="Sugar_tr"/>
    <property type="match status" value="1"/>
</dbReference>
<evidence type="ECO:0000256" key="1">
    <source>
        <dbReference type="ARBA" id="ARBA00004141"/>
    </source>
</evidence>
<feature type="compositionally biased region" description="Basic and acidic residues" evidence="8">
    <location>
        <begin position="1"/>
        <end position="14"/>
    </location>
</feature>
<keyword evidence="3 7" id="KW-0813">Transport</keyword>
<evidence type="ECO:0000313" key="11">
    <source>
        <dbReference type="EMBL" id="ODV98542.1"/>
    </source>
</evidence>
<evidence type="ECO:0000256" key="4">
    <source>
        <dbReference type="ARBA" id="ARBA00022692"/>
    </source>
</evidence>
<gene>
    <name evidence="11" type="ORF">PACTADRAFT_48282</name>
</gene>
<proteinExistence type="inferred from homology"/>
<dbReference type="EMBL" id="KV454011">
    <property type="protein sequence ID" value="ODV98542.1"/>
    <property type="molecule type" value="Genomic_DNA"/>
</dbReference>
<dbReference type="InterPro" id="IPR003663">
    <property type="entry name" value="Sugar/inositol_transpt"/>
</dbReference>
<dbReference type="Proteomes" id="UP000094236">
    <property type="component" value="Unassembled WGS sequence"/>
</dbReference>
<evidence type="ECO:0000313" key="12">
    <source>
        <dbReference type="Proteomes" id="UP000094236"/>
    </source>
</evidence>
<dbReference type="OrthoDB" id="5290825at2759"/>
<evidence type="ECO:0000256" key="7">
    <source>
        <dbReference type="RuleBase" id="RU003346"/>
    </source>
</evidence>
<dbReference type="GO" id="GO:0015798">
    <property type="term" value="P:myo-inositol transport"/>
    <property type="evidence" value="ECO:0007669"/>
    <property type="project" value="UniProtKB-ARBA"/>
</dbReference>
<dbReference type="InterPro" id="IPR036259">
    <property type="entry name" value="MFS_trans_sf"/>
</dbReference>
<keyword evidence="12" id="KW-1185">Reference proteome</keyword>
<evidence type="ECO:0000256" key="8">
    <source>
        <dbReference type="SAM" id="MobiDB-lite"/>
    </source>
</evidence>
<dbReference type="GO" id="GO:0022857">
    <property type="term" value="F:transmembrane transporter activity"/>
    <property type="evidence" value="ECO:0007669"/>
    <property type="project" value="InterPro"/>
</dbReference>
<feature type="transmembrane region" description="Helical" evidence="9">
    <location>
        <begin position="382"/>
        <end position="403"/>
    </location>
</feature>
<dbReference type="InterPro" id="IPR020846">
    <property type="entry name" value="MFS_dom"/>
</dbReference>
<feature type="transmembrane region" description="Helical" evidence="9">
    <location>
        <begin position="447"/>
        <end position="468"/>
    </location>
</feature>
<evidence type="ECO:0000256" key="2">
    <source>
        <dbReference type="ARBA" id="ARBA00010992"/>
    </source>
</evidence>
<keyword evidence="6 9" id="KW-0472">Membrane</keyword>
<dbReference type="STRING" id="669874.A0A1E4U3H4"/>
<dbReference type="PANTHER" id="PTHR48020">
    <property type="entry name" value="PROTON MYO-INOSITOL COTRANSPORTER"/>
    <property type="match status" value="1"/>
</dbReference>
<feature type="transmembrane region" description="Helical" evidence="9">
    <location>
        <begin position="197"/>
        <end position="216"/>
    </location>
</feature>
<feature type="transmembrane region" description="Helical" evidence="9">
    <location>
        <begin position="256"/>
        <end position="280"/>
    </location>
</feature>
<name>A0A1E4U3H4_PACTA</name>
<dbReference type="PROSITE" id="PS00216">
    <property type="entry name" value="SUGAR_TRANSPORT_1"/>
    <property type="match status" value="1"/>
</dbReference>
<feature type="transmembrane region" description="Helical" evidence="9">
    <location>
        <begin position="222"/>
        <end position="244"/>
    </location>
</feature>
<comment type="subcellular location">
    <subcellularLocation>
        <location evidence="1">Membrane</location>
        <topology evidence="1">Multi-pass membrane protein</topology>
    </subcellularLocation>
</comment>
<dbReference type="PROSITE" id="PS50850">
    <property type="entry name" value="MFS"/>
    <property type="match status" value="1"/>
</dbReference>
<evidence type="ECO:0000256" key="5">
    <source>
        <dbReference type="ARBA" id="ARBA00022989"/>
    </source>
</evidence>
<feature type="transmembrane region" description="Helical" evidence="9">
    <location>
        <begin position="474"/>
        <end position="493"/>
    </location>
</feature>
<organism evidence="11 12">
    <name type="scientific">Pachysolen tannophilus NRRL Y-2460</name>
    <dbReference type="NCBI Taxonomy" id="669874"/>
    <lineage>
        <taxon>Eukaryota</taxon>
        <taxon>Fungi</taxon>
        <taxon>Dikarya</taxon>
        <taxon>Ascomycota</taxon>
        <taxon>Saccharomycotina</taxon>
        <taxon>Pichiomycetes</taxon>
        <taxon>Pachysolenaceae</taxon>
        <taxon>Pachysolen</taxon>
    </lineage>
</organism>
<dbReference type="GO" id="GO:0016020">
    <property type="term" value="C:membrane"/>
    <property type="evidence" value="ECO:0007669"/>
    <property type="project" value="UniProtKB-SubCell"/>
</dbReference>
<accession>A0A1E4U3H4</accession>
<feature type="transmembrane region" description="Helical" evidence="9">
    <location>
        <begin position="415"/>
        <end position="435"/>
    </location>
</feature>
<comment type="similarity">
    <text evidence="2 7">Belongs to the major facilitator superfamily. Sugar transporter (TC 2.A.1.1) family.</text>
</comment>
<feature type="region of interest" description="Disordered" evidence="8">
    <location>
        <begin position="1"/>
        <end position="50"/>
    </location>
</feature>
<dbReference type="InterPro" id="IPR005829">
    <property type="entry name" value="Sugar_transporter_CS"/>
</dbReference>
<feature type="domain" description="Major facilitator superfamily (MFS) profile" evidence="10">
    <location>
        <begin position="125"/>
        <end position="569"/>
    </location>
</feature>
<evidence type="ECO:0000256" key="3">
    <source>
        <dbReference type="ARBA" id="ARBA00022448"/>
    </source>
</evidence>
<sequence>MSDEKDLKTLKDDETSATPQAAGFFEDGSNSSTDDEKLSAENVDSNEELDRDNILTQYNEEQVMDMGRNYARKNGMDQDLFAKAAAVARNPIGFNRMPFLSQEEKEALHHEREHPFRLPFKMWYLIIVCSMGAAVQGMDESVINGADLFWPDHFGIGSDSQRDTWLEGLVNSAPYLACSCISCWLADPLNKAFGRKWTIFITCFISAAACFWQGFVNTWWHLFIARFFLGFGIGPKSATIPVYAAECAPARIRGALVMMWQMWTAFGIMFGYALSLAFYYVPGRGIGDDLNWRLMLGSAMIPAVLCCAQIPPCPESPRWLMGRDRHQDAFNSLKILRNHELQAARDCFYQYVLFLEEESYGLSYLQKVKELFKVRRNRNAALGSWIVMFMQQFCGINVIAYYSSSIFVDSDFSTLHAMIASWGFGMVNFVFALPAVFSIDRFGRRNLLLFGFPLMSGFLLMAGFAFWIPEDHKSARVGVISLGIYLFSIVYSFSEGPVPFTYSAECHQLAVRDVGMSFATATCWFFNFILSLTWPSMLVAFKSQGGFGWYAAWNIVGFFLVLWFLPETKGLTLEELDDVFSIPTYEHALYQTKNILRNFKVYILRRKNVEPLPPLYKHQRMAVTNTVWEEKGEAEHIE</sequence>
<keyword evidence="4 9" id="KW-0812">Transmembrane</keyword>
<dbReference type="AlphaFoldDB" id="A0A1E4U3H4"/>
<dbReference type="InterPro" id="IPR005828">
    <property type="entry name" value="MFS_sugar_transport-like"/>
</dbReference>
<feature type="transmembrane region" description="Helical" evidence="9">
    <location>
        <begin position="514"/>
        <end position="535"/>
    </location>
</feature>
<feature type="transmembrane region" description="Helical" evidence="9">
    <location>
        <begin position="547"/>
        <end position="565"/>
    </location>
</feature>
<dbReference type="Gene3D" id="1.20.1250.20">
    <property type="entry name" value="MFS general substrate transporter like domains"/>
    <property type="match status" value="1"/>
</dbReference>